<dbReference type="GO" id="GO:0010494">
    <property type="term" value="C:cytoplasmic stress granule"/>
    <property type="evidence" value="ECO:0007669"/>
    <property type="project" value="TreeGrafter"/>
</dbReference>
<dbReference type="Pfam" id="PF06741">
    <property type="entry name" value="LsmAD"/>
    <property type="match status" value="1"/>
</dbReference>
<organism evidence="3 4">
    <name type="scientific">Bremia lactucae</name>
    <name type="common">Lettuce downy mildew</name>
    <dbReference type="NCBI Taxonomy" id="4779"/>
    <lineage>
        <taxon>Eukaryota</taxon>
        <taxon>Sar</taxon>
        <taxon>Stramenopiles</taxon>
        <taxon>Oomycota</taxon>
        <taxon>Peronosporomycetes</taxon>
        <taxon>Peronosporales</taxon>
        <taxon>Peronosporaceae</taxon>
        <taxon>Bremia</taxon>
    </lineage>
</organism>
<dbReference type="PANTHER" id="PTHR12854">
    <property type="entry name" value="ATAXIN 2-RELATED"/>
    <property type="match status" value="1"/>
</dbReference>
<dbReference type="InterPro" id="IPR009604">
    <property type="entry name" value="LsmAD_domain"/>
</dbReference>
<accession>A0A976FIN5</accession>
<comment type="caution">
    <text evidence="3">The sequence shown here is derived from an EMBL/GenBank/DDBJ whole genome shotgun (WGS) entry which is preliminary data.</text>
</comment>
<dbReference type="Proteomes" id="UP000294530">
    <property type="component" value="Unassembled WGS sequence"/>
</dbReference>
<feature type="compositionally biased region" description="Low complexity" evidence="1">
    <location>
        <begin position="56"/>
        <end position="73"/>
    </location>
</feature>
<dbReference type="KEGG" id="blac:94347135"/>
<dbReference type="InterPro" id="IPR045117">
    <property type="entry name" value="ATXN2-like"/>
</dbReference>
<evidence type="ECO:0000259" key="2">
    <source>
        <dbReference type="SMART" id="SM01272"/>
    </source>
</evidence>
<proteinExistence type="predicted"/>
<evidence type="ECO:0000256" key="1">
    <source>
        <dbReference type="SAM" id="MobiDB-lite"/>
    </source>
</evidence>
<name>A0A976FIN5_BRELC</name>
<dbReference type="SMART" id="SM01272">
    <property type="entry name" value="LsmAD"/>
    <property type="match status" value="1"/>
</dbReference>
<feature type="region of interest" description="Disordered" evidence="1">
    <location>
        <begin position="590"/>
        <end position="619"/>
    </location>
</feature>
<dbReference type="GO" id="GO:0003729">
    <property type="term" value="F:mRNA binding"/>
    <property type="evidence" value="ECO:0007669"/>
    <property type="project" value="TreeGrafter"/>
</dbReference>
<feature type="region of interest" description="Disordered" evidence="1">
    <location>
        <begin position="33"/>
        <end position="89"/>
    </location>
</feature>
<dbReference type="GO" id="GO:0034063">
    <property type="term" value="P:stress granule assembly"/>
    <property type="evidence" value="ECO:0007669"/>
    <property type="project" value="TreeGrafter"/>
</dbReference>
<protein>
    <recommendedName>
        <fullName evidence="2">LsmAD domain-containing protein</fullName>
    </recommendedName>
</protein>
<dbReference type="OrthoDB" id="2275718at2759"/>
<evidence type="ECO:0000313" key="3">
    <source>
        <dbReference type="EMBL" id="TDH67204.1"/>
    </source>
</evidence>
<dbReference type="PANTHER" id="PTHR12854:SF7">
    <property type="entry name" value="ATAXIN-2 HOMOLOG"/>
    <property type="match status" value="1"/>
</dbReference>
<dbReference type="AlphaFoldDB" id="A0A976FIN5"/>
<feature type="domain" description="LsmAD" evidence="2">
    <location>
        <begin position="273"/>
        <end position="346"/>
    </location>
</feature>
<dbReference type="RefSeq" id="XP_067816703.1">
    <property type="nucleotide sequence ID" value="XM_067961464.1"/>
</dbReference>
<dbReference type="EMBL" id="SHOA02000014">
    <property type="protein sequence ID" value="TDH67204.1"/>
    <property type="molecule type" value="Genomic_DNA"/>
</dbReference>
<reference evidence="3 4" key="1">
    <citation type="journal article" date="2021" name="Genome Biol.">
        <title>AFLAP: assembly-free linkage analysis pipeline using k-mers from genome sequencing data.</title>
        <authorList>
            <person name="Fletcher K."/>
            <person name="Zhang L."/>
            <person name="Gil J."/>
            <person name="Han R."/>
            <person name="Cavanaugh K."/>
            <person name="Michelmore R."/>
        </authorList>
    </citation>
    <scope>NUCLEOTIDE SEQUENCE [LARGE SCALE GENOMIC DNA]</scope>
    <source>
        <strain evidence="3 4">SF5</strain>
    </source>
</reference>
<sequence length="619" mass="69075">MPPFMWTTVPHASICNVPQDAQRCRPAMQTRLIGEATARKSTSVYSSSKSKKKRTQQLSKTTNDSSNDAVVPRPVDPPPASGQWSKPSLALSSSIPPPGFTTTPPLIQPCGYSDAYVRLLRHRAFFAYRFFVGKAVELHVVGSMDRYTGILDCIDLDECVIVLKRTKRICSSNEALPFEEGRSLLFQHSQVAHIIAQGGVEYTDRISPLSTKTHGFCTDSEISNPTHKELYGRELKTAREWLDAAFDTSALEDSNDRRGSSTWNQFEANEKLFGVVSTFEEELYTTKLDKSKLSLTQVRVAEKLALEMESQCARGNVHLQEERGQMDTNEGMAWDEEMRYSSVDRGWNEKRLVSQKAEDFKNGMEGVEKERELDRVLEKEWQSTMGLPKLSFSEAVQGRSSLGAKKKEEIQRNDEKVATSATVERKEKVTPTVENELKENEIQKKSKSFLLNEEATLGVLKKKLNPKVKEFKLNASAAAFTPSFAVLDATKVHDSLPYREEMPGYMPSGKGYVPSLQEEWTYDDINSENDMNNMPLYGYGVPPMGPNGVPLMFSPMVPQPSGLGGTYGYHQQGYHGQSYYSPGYLPYASGSLQPPLPPSARGDEVCDNGSGNDETISIK</sequence>
<feature type="compositionally biased region" description="Polar residues" evidence="1">
    <location>
        <begin position="609"/>
        <end position="619"/>
    </location>
</feature>
<keyword evidence="4" id="KW-1185">Reference proteome</keyword>
<gene>
    <name evidence="3" type="ORF">CCR75_003368</name>
</gene>
<evidence type="ECO:0000313" key="4">
    <source>
        <dbReference type="Proteomes" id="UP000294530"/>
    </source>
</evidence>
<dbReference type="GeneID" id="94347135"/>